<dbReference type="InterPro" id="IPR033932">
    <property type="entry name" value="YtcJ-like"/>
</dbReference>
<dbReference type="EMBL" id="WJEE01000003">
    <property type="protein sequence ID" value="MRI65223.1"/>
    <property type="molecule type" value="Genomic_DNA"/>
</dbReference>
<name>A0A6N7QT40_9BACI</name>
<dbReference type="Proteomes" id="UP000435187">
    <property type="component" value="Unassembled WGS sequence"/>
</dbReference>
<comment type="caution">
    <text evidence="2">The sequence shown here is derived from an EMBL/GenBank/DDBJ whole genome shotgun (WGS) entry which is preliminary data.</text>
</comment>
<dbReference type="Gene3D" id="3.10.310.70">
    <property type="match status" value="1"/>
</dbReference>
<protein>
    <submittedName>
        <fullName evidence="2">Amidohydrolase family protein</fullName>
    </submittedName>
</protein>
<evidence type="ECO:0000313" key="2">
    <source>
        <dbReference type="EMBL" id="MRI65223.1"/>
    </source>
</evidence>
<keyword evidence="2" id="KW-0378">Hydrolase</keyword>
<evidence type="ECO:0000313" key="3">
    <source>
        <dbReference type="Proteomes" id="UP000435187"/>
    </source>
</evidence>
<dbReference type="Gene3D" id="3.20.20.140">
    <property type="entry name" value="Metal-dependent hydrolases"/>
    <property type="match status" value="1"/>
</dbReference>
<dbReference type="PANTHER" id="PTHR22642:SF2">
    <property type="entry name" value="PROTEIN LONG AFTER FAR-RED 3"/>
    <property type="match status" value="1"/>
</dbReference>
<dbReference type="SUPFAM" id="SSF51338">
    <property type="entry name" value="Composite domain of metallo-dependent hydrolases"/>
    <property type="match status" value="1"/>
</dbReference>
<dbReference type="Gene3D" id="2.30.40.10">
    <property type="entry name" value="Urease, subunit C, domain 1"/>
    <property type="match status" value="1"/>
</dbReference>
<proteinExistence type="predicted"/>
<dbReference type="AlphaFoldDB" id="A0A6N7QT40"/>
<dbReference type="Pfam" id="PF07969">
    <property type="entry name" value="Amidohydro_3"/>
    <property type="match status" value="1"/>
</dbReference>
<dbReference type="SUPFAM" id="SSF51556">
    <property type="entry name" value="Metallo-dependent hydrolases"/>
    <property type="match status" value="1"/>
</dbReference>
<dbReference type="InterPro" id="IPR011059">
    <property type="entry name" value="Metal-dep_hydrolase_composite"/>
</dbReference>
<feature type="domain" description="Amidohydrolase 3" evidence="1">
    <location>
        <begin position="80"/>
        <end position="553"/>
    </location>
</feature>
<dbReference type="InterPro" id="IPR032466">
    <property type="entry name" value="Metal_Hydrolase"/>
</dbReference>
<dbReference type="CDD" id="cd01300">
    <property type="entry name" value="YtcJ_like"/>
    <property type="match status" value="1"/>
</dbReference>
<dbReference type="GO" id="GO:0016810">
    <property type="term" value="F:hydrolase activity, acting on carbon-nitrogen (but not peptide) bonds"/>
    <property type="evidence" value="ECO:0007669"/>
    <property type="project" value="InterPro"/>
</dbReference>
<accession>A0A6N7QT40</accession>
<sequence>MHYPFLMNDFLLSLYHNQEKNIRLGDRMGTLFYGGTIYTMEDETSIAEAVYVEDGTIMGVGKESELRNTWMNSIDDEYTLSGATMYPGFVDSHLHIIGHGEKLLHLDLSSMKSANEVLQALERKAQELEPEEWLIADGWNENQWEEVRIIDKTELDDISSEHPIILSRVCRHALIVNSKVLNLAGITREMEDPQGGKIVRDQFGEPTGYLLDQAQELVKEIMPLISESKLQETVKVAIEDLLRLGLVGGHSEDLSYYGGFERTLNAYHKVLPEKYKFRAHLLVHHLVFNEMLAQGLQYGDGGEFTTLGAMKIFSDGALGGRTAWLSEPYHDDPSNVGIPIHKRHNLEILFQKARKREHPVAVHAIGDQAVEEIVACIEKYPLHNGLKDRIIHAQIMNDKLLDRLKQIPVVLDIQPSFVASDFPWVKERLGDRRTNDAYPWKTYLNNGIACAGGSDAPIEEVNPLLGIQAAVTRRSNIDGQVYGSHQKLSVFEAISLYTKGSAYVINHAHDRGMIKPGFVADFTILEKDLLKHDPDRFHEIEVKATIVDGEMMYEKPEA</sequence>
<gene>
    <name evidence="2" type="ORF">GH885_02545</name>
</gene>
<evidence type="ECO:0000259" key="1">
    <source>
        <dbReference type="Pfam" id="PF07969"/>
    </source>
</evidence>
<organism evidence="2 3">
    <name type="scientific">Gracilibacillus thailandensis</name>
    <dbReference type="NCBI Taxonomy" id="563735"/>
    <lineage>
        <taxon>Bacteria</taxon>
        <taxon>Bacillati</taxon>
        <taxon>Bacillota</taxon>
        <taxon>Bacilli</taxon>
        <taxon>Bacillales</taxon>
        <taxon>Bacillaceae</taxon>
        <taxon>Gracilibacillus</taxon>
    </lineage>
</organism>
<dbReference type="InterPro" id="IPR013108">
    <property type="entry name" value="Amidohydro_3"/>
</dbReference>
<dbReference type="PANTHER" id="PTHR22642">
    <property type="entry name" value="IMIDAZOLONEPROPIONASE"/>
    <property type="match status" value="1"/>
</dbReference>
<keyword evidence="3" id="KW-1185">Reference proteome</keyword>
<reference evidence="2 3" key="1">
    <citation type="submission" date="2019-10" db="EMBL/GenBank/DDBJ databases">
        <title>Gracilibacillus salitolerans sp. nov., a moderate halophile isolated from a saline soil in northwest China.</title>
        <authorList>
            <person name="Gan L."/>
        </authorList>
    </citation>
    <scope>NUCLEOTIDE SEQUENCE [LARGE SCALE GENOMIC DNA]</scope>
    <source>
        <strain evidence="2 3">TP2-8</strain>
    </source>
</reference>